<protein>
    <submittedName>
        <fullName evidence="1">Uncharacterized protein</fullName>
    </submittedName>
</protein>
<comment type="caution">
    <text evidence="1">The sequence shown here is derived from an EMBL/GenBank/DDBJ whole genome shotgun (WGS) entry which is preliminary data.</text>
</comment>
<evidence type="ECO:0000313" key="1">
    <source>
        <dbReference type="EMBL" id="KAL3087724.1"/>
    </source>
</evidence>
<dbReference type="EMBL" id="JBICCN010000175">
    <property type="protein sequence ID" value="KAL3087724.1"/>
    <property type="molecule type" value="Genomic_DNA"/>
</dbReference>
<evidence type="ECO:0000313" key="2">
    <source>
        <dbReference type="Proteomes" id="UP001620645"/>
    </source>
</evidence>
<name>A0ABD2JAT3_HETSC</name>
<dbReference type="Proteomes" id="UP001620645">
    <property type="component" value="Unassembled WGS sequence"/>
</dbReference>
<proteinExistence type="predicted"/>
<gene>
    <name evidence="1" type="ORF">niasHS_008702</name>
</gene>
<keyword evidence="2" id="KW-1185">Reference proteome</keyword>
<reference evidence="1 2" key="1">
    <citation type="submission" date="2024-10" db="EMBL/GenBank/DDBJ databases">
        <authorList>
            <person name="Kim D."/>
        </authorList>
    </citation>
    <scope>NUCLEOTIDE SEQUENCE [LARGE SCALE GENOMIC DNA]</scope>
    <source>
        <strain evidence="1">Taebaek</strain>
    </source>
</reference>
<accession>A0ABD2JAT3</accession>
<dbReference type="AlphaFoldDB" id="A0ABD2JAT3"/>
<organism evidence="1 2">
    <name type="scientific">Heterodera schachtii</name>
    <name type="common">Sugarbeet cyst nematode worm</name>
    <name type="synonym">Tylenchus schachtii</name>
    <dbReference type="NCBI Taxonomy" id="97005"/>
    <lineage>
        <taxon>Eukaryota</taxon>
        <taxon>Metazoa</taxon>
        <taxon>Ecdysozoa</taxon>
        <taxon>Nematoda</taxon>
        <taxon>Chromadorea</taxon>
        <taxon>Rhabditida</taxon>
        <taxon>Tylenchina</taxon>
        <taxon>Tylenchomorpha</taxon>
        <taxon>Tylenchoidea</taxon>
        <taxon>Heteroderidae</taxon>
        <taxon>Heteroderinae</taxon>
        <taxon>Heterodera</taxon>
    </lineage>
</organism>
<sequence length="106" mass="12343">MVKKRVYFSIYNGQRYRIAAFYNDQQLFTGRATTRERPNNKLFLDIDPDIFAHLEENDWIYFYVHAANNQYGDENYLGRAAVLVLRQVADIDFSGGVQNHGPLGSY</sequence>